<accession>A0A6P5NBB4</accession>
<dbReference type="PRINTS" id="PR00367">
    <property type="entry name" value="ETHRSPELEMNT"/>
</dbReference>
<reference evidence="8" key="2">
    <citation type="submission" date="2025-08" db="UniProtKB">
        <authorList>
            <consortium name="RefSeq"/>
        </authorList>
    </citation>
    <scope>IDENTIFICATION</scope>
    <source>
        <tissue evidence="8">Whole plant</tissue>
    </source>
</reference>
<dbReference type="CDD" id="cd00018">
    <property type="entry name" value="AP2"/>
    <property type="match status" value="1"/>
</dbReference>
<dbReference type="AlphaFoldDB" id="A0A6P5NBB4"/>
<sequence length="237" mass="27208">MPGSAISKQEKCPKKLGKQKVPIFKNQKTKSYKKIRIIYSDPYATDYSSDEDNGSNKRTVKEILVPIPRPGIPKPNRMKMPHNFYTRSKSRSSSIFRGIQRRKNGRFSAQIRDPYRRIRLWLGTFDTEQQAVMAYRSKHHEFEMANKLTCPEAKIDVLVERVAPPPLPMDNVYLNLEELENRTVYNGNYYFDDCIDGCCSSYMEIGGGSSGNLPLPDVDLVDMDISWIDAAFKVDSH</sequence>
<dbReference type="GeneID" id="110278524"/>
<evidence type="ECO:0000256" key="2">
    <source>
        <dbReference type="ARBA" id="ARBA00023015"/>
    </source>
</evidence>
<dbReference type="SMART" id="SM00380">
    <property type="entry name" value="AP2"/>
    <property type="match status" value="1"/>
</dbReference>
<dbReference type="Proteomes" id="UP000515211">
    <property type="component" value="Chromosome 3"/>
</dbReference>
<keyword evidence="2" id="KW-0805">Transcription regulation</keyword>
<keyword evidence="4" id="KW-0804">Transcription</keyword>
<evidence type="ECO:0000313" key="7">
    <source>
        <dbReference type="Proteomes" id="UP000515211"/>
    </source>
</evidence>
<dbReference type="GO" id="GO:0005634">
    <property type="term" value="C:nucleus"/>
    <property type="evidence" value="ECO:0007669"/>
    <property type="project" value="UniProtKB-SubCell"/>
</dbReference>
<dbReference type="GO" id="GO:0003677">
    <property type="term" value="F:DNA binding"/>
    <property type="evidence" value="ECO:0007669"/>
    <property type="project" value="UniProtKB-KW"/>
</dbReference>
<dbReference type="GO" id="GO:0003700">
    <property type="term" value="F:DNA-binding transcription factor activity"/>
    <property type="evidence" value="ECO:0007669"/>
    <property type="project" value="InterPro"/>
</dbReference>
<evidence type="ECO:0000256" key="4">
    <source>
        <dbReference type="ARBA" id="ARBA00023163"/>
    </source>
</evidence>
<evidence type="ECO:0000313" key="8">
    <source>
        <dbReference type="RefSeq" id="XP_020992443.1"/>
    </source>
</evidence>
<proteinExistence type="predicted"/>
<dbReference type="InterPro" id="IPR036955">
    <property type="entry name" value="AP2/ERF_dom_sf"/>
</dbReference>
<dbReference type="RefSeq" id="XP_020992443.1">
    <property type="nucleotide sequence ID" value="XM_021136784.1"/>
</dbReference>
<name>A0A6P5NBB4_ARADU</name>
<gene>
    <name evidence="8" type="primary">LOC110278524</name>
</gene>
<keyword evidence="7" id="KW-1185">Reference proteome</keyword>
<protein>
    <submittedName>
        <fullName evidence="8">Ethylene-responsive transcription factor ERF118-like</fullName>
    </submittedName>
</protein>
<evidence type="ECO:0000259" key="6">
    <source>
        <dbReference type="PROSITE" id="PS51032"/>
    </source>
</evidence>
<dbReference type="PANTHER" id="PTHR31194">
    <property type="entry name" value="SHN SHINE , DNA BINDING / TRANSCRIPTION FACTOR"/>
    <property type="match status" value="1"/>
</dbReference>
<evidence type="ECO:0000256" key="3">
    <source>
        <dbReference type="ARBA" id="ARBA00023125"/>
    </source>
</evidence>
<comment type="subcellular location">
    <subcellularLocation>
        <location evidence="1">Nucleus</location>
    </subcellularLocation>
</comment>
<evidence type="ECO:0000256" key="5">
    <source>
        <dbReference type="ARBA" id="ARBA00023242"/>
    </source>
</evidence>
<reference evidence="7" key="1">
    <citation type="journal article" date="2016" name="Nat. Genet.">
        <title>The genome sequences of Arachis duranensis and Arachis ipaensis, the diploid ancestors of cultivated peanut.</title>
        <authorList>
            <person name="Bertioli D.J."/>
            <person name="Cannon S.B."/>
            <person name="Froenicke L."/>
            <person name="Huang G."/>
            <person name="Farmer A.D."/>
            <person name="Cannon E.K."/>
            <person name="Liu X."/>
            <person name="Gao D."/>
            <person name="Clevenger J."/>
            <person name="Dash S."/>
            <person name="Ren L."/>
            <person name="Moretzsohn M.C."/>
            <person name="Shirasawa K."/>
            <person name="Huang W."/>
            <person name="Vidigal B."/>
            <person name="Abernathy B."/>
            <person name="Chu Y."/>
            <person name="Niederhuth C.E."/>
            <person name="Umale P."/>
            <person name="Araujo A.C."/>
            <person name="Kozik A."/>
            <person name="Kim K.D."/>
            <person name="Burow M.D."/>
            <person name="Varshney R.K."/>
            <person name="Wang X."/>
            <person name="Zhang X."/>
            <person name="Barkley N."/>
            <person name="Guimaraes P.M."/>
            <person name="Isobe S."/>
            <person name="Guo B."/>
            <person name="Liao B."/>
            <person name="Stalker H.T."/>
            <person name="Schmitz R.J."/>
            <person name="Scheffler B.E."/>
            <person name="Leal-Bertioli S.C."/>
            <person name="Xun X."/>
            <person name="Jackson S.A."/>
            <person name="Michelmore R."/>
            <person name="Ozias-Akins P."/>
        </authorList>
    </citation>
    <scope>NUCLEOTIDE SEQUENCE [LARGE SCALE GENOMIC DNA]</scope>
    <source>
        <strain evidence="7">cv. V14167</strain>
    </source>
</reference>
<dbReference type="SUPFAM" id="SSF54171">
    <property type="entry name" value="DNA-binding domain"/>
    <property type="match status" value="1"/>
</dbReference>
<dbReference type="InterPro" id="IPR001471">
    <property type="entry name" value="AP2/ERF_dom"/>
</dbReference>
<evidence type="ECO:0000256" key="1">
    <source>
        <dbReference type="ARBA" id="ARBA00004123"/>
    </source>
</evidence>
<keyword evidence="3" id="KW-0238">DNA-binding</keyword>
<organism evidence="7 8">
    <name type="scientific">Arachis duranensis</name>
    <name type="common">Wild peanut</name>
    <dbReference type="NCBI Taxonomy" id="130453"/>
    <lineage>
        <taxon>Eukaryota</taxon>
        <taxon>Viridiplantae</taxon>
        <taxon>Streptophyta</taxon>
        <taxon>Embryophyta</taxon>
        <taxon>Tracheophyta</taxon>
        <taxon>Spermatophyta</taxon>
        <taxon>Magnoliopsida</taxon>
        <taxon>eudicotyledons</taxon>
        <taxon>Gunneridae</taxon>
        <taxon>Pentapetalae</taxon>
        <taxon>rosids</taxon>
        <taxon>fabids</taxon>
        <taxon>Fabales</taxon>
        <taxon>Fabaceae</taxon>
        <taxon>Papilionoideae</taxon>
        <taxon>50 kb inversion clade</taxon>
        <taxon>dalbergioids sensu lato</taxon>
        <taxon>Dalbergieae</taxon>
        <taxon>Pterocarpus clade</taxon>
        <taxon>Arachis</taxon>
    </lineage>
</organism>
<dbReference type="PANTHER" id="PTHR31194:SF203">
    <property type="entry name" value="AP2_ERF DOMAIN-CONTAINING PROTEIN"/>
    <property type="match status" value="1"/>
</dbReference>
<dbReference type="Gene3D" id="3.30.730.10">
    <property type="entry name" value="AP2/ERF domain"/>
    <property type="match status" value="1"/>
</dbReference>
<dbReference type="PROSITE" id="PS51032">
    <property type="entry name" value="AP2_ERF"/>
    <property type="match status" value="1"/>
</dbReference>
<feature type="domain" description="AP2/ERF" evidence="6">
    <location>
        <begin position="95"/>
        <end position="152"/>
    </location>
</feature>
<keyword evidence="5" id="KW-0539">Nucleus</keyword>
<dbReference type="InterPro" id="IPR016177">
    <property type="entry name" value="DNA-bd_dom_sf"/>
</dbReference>
<dbReference type="KEGG" id="adu:110278524"/>
<dbReference type="InterPro" id="IPR050913">
    <property type="entry name" value="AP2/ERF_ERF"/>
</dbReference>